<gene>
    <name evidence="2" type="ORF">F4553_006646</name>
</gene>
<keyword evidence="3" id="KW-1185">Reference proteome</keyword>
<evidence type="ECO:0000313" key="2">
    <source>
        <dbReference type="EMBL" id="MBB5873212.1"/>
    </source>
</evidence>
<evidence type="ECO:0000259" key="1">
    <source>
        <dbReference type="Pfam" id="PF18495"/>
    </source>
</evidence>
<comment type="caution">
    <text evidence="2">The sequence shown here is derived from an EMBL/GenBank/DDBJ whole genome shotgun (WGS) entry which is preliminary data.</text>
</comment>
<dbReference type="AlphaFoldDB" id="A0A841C2D4"/>
<dbReference type="Pfam" id="PF18495">
    <property type="entry name" value="VbhA"/>
    <property type="match status" value="1"/>
</dbReference>
<dbReference type="Proteomes" id="UP000587527">
    <property type="component" value="Unassembled WGS sequence"/>
</dbReference>
<proteinExistence type="predicted"/>
<dbReference type="CDD" id="cd11586">
    <property type="entry name" value="VbhA_like"/>
    <property type="match status" value="1"/>
</dbReference>
<dbReference type="InterPro" id="IPR041535">
    <property type="entry name" value="VbhA"/>
</dbReference>
<organism evidence="2 3">
    <name type="scientific">Allocatelliglobosispora scoriae</name>
    <dbReference type="NCBI Taxonomy" id="643052"/>
    <lineage>
        <taxon>Bacteria</taxon>
        <taxon>Bacillati</taxon>
        <taxon>Actinomycetota</taxon>
        <taxon>Actinomycetes</taxon>
        <taxon>Micromonosporales</taxon>
        <taxon>Micromonosporaceae</taxon>
        <taxon>Allocatelliglobosispora</taxon>
    </lineage>
</organism>
<dbReference type="InterPro" id="IPR033788">
    <property type="entry name" value="VbhA-like"/>
</dbReference>
<accession>A0A841C2D4</accession>
<dbReference type="EMBL" id="JACHMN010000003">
    <property type="protein sequence ID" value="MBB5873212.1"/>
    <property type="molecule type" value="Genomic_DNA"/>
</dbReference>
<protein>
    <recommendedName>
        <fullName evidence="1">Antitoxin VbhA domain-containing protein</fullName>
    </recommendedName>
</protein>
<feature type="domain" description="Antitoxin VbhA" evidence="1">
    <location>
        <begin position="56"/>
        <end position="99"/>
    </location>
</feature>
<evidence type="ECO:0000313" key="3">
    <source>
        <dbReference type="Proteomes" id="UP000587527"/>
    </source>
</evidence>
<name>A0A841C2D4_9ACTN</name>
<dbReference type="RefSeq" id="WP_184844043.1">
    <property type="nucleotide sequence ID" value="NZ_JACHMN010000003.1"/>
</dbReference>
<reference evidence="2 3" key="1">
    <citation type="submission" date="2020-08" db="EMBL/GenBank/DDBJ databases">
        <title>Sequencing the genomes of 1000 actinobacteria strains.</title>
        <authorList>
            <person name="Klenk H.-P."/>
        </authorList>
    </citation>
    <scope>NUCLEOTIDE SEQUENCE [LARGE SCALE GENOMIC DNA]</scope>
    <source>
        <strain evidence="2 3">DSM 45362</strain>
    </source>
</reference>
<sequence>MDDREPLTVREALDQLSGILEGFRQGNAGPVAIGSHRRREAVLVPAALWDALAGSRREAVDQTDASLRLEGLSRSHSARLISDSYIRGEIDVDEMVRRTVLLHARPDTNLA</sequence>
<dbReference type="Gene3D" id="1.10.8.1050">
    <property type="entry name" value="Antitoxin VbhA-like"/>
    <property type="match status" value="1"/>
</dbReference>
<dbReference type="InterPro" id="IPR043038">
    <property type="entry name" value="VbhA_sf"/>
</dbReference>